<dbReference type="EMBL" id="GBXM01022199">
    <property type="protein sequence ID" value="JAH86378.1"/>
    <property type="molecule type" value="Transcribed_RNA"/>
</dbReference>
<organism evidence="1">
    <name type="scientific">Anguilla anguilla</name>
    <name type="common">European freshwater eel</name>
    <name type="synonym">Muraena anguilla</name>
    <dbReference type="NCBI Taxonomy" id="7936"/>
    <lineage>
        <taxon>Eukaryota</taxon>
        <taxon>Metazoa</taxon>
        <taxon>Chordata</taxon>
        <taxon>Craniata</taxon>
        <taxon>Vertebrata</taxon>
        <taxon>Euteleostomi</taxon>
        <taxon>Actinopterygii</taxon>
        <taxon>Neopterygii</taxon>
        <taxon>Teleostei</taxon>
        <taxon>Anguilliformes</taxon>
        <taxon>Anguillidae</taxon>
        <taxon>Anguilla</taxon>
    </lineage>
</organism>
<dbReference type="AlphaFoldDB" id="A0A0E9WA73"/>
<sequence>MYGLCHGSYLTYYLRLV</sequence>
<reference evidence="1" key="1">
    <citation type="submission" date="2014-11" db="EMBL/GenBank/DDBJ databases">
        <authorList>
            <person name="Amaro Gonzalez C."/>
        </authorList>
    </citation>
    <scope>NUCLEOTIDE SEQUENCE</scope>
</reference>
<name>A0A0E9WA73_ANGAN</name>
<protein>
    <submittedName>
        <fullName evidence="1">Uncharacterized protein</fullName>
    </submittedName>
</protein>
<proteinExistence type="predicted"/>
<reference evidence="1" key="2">
    <citation type="journal article" date="2015" name="Fish Shellfish Immunol.">
        <title>Early steps in the European eel (Anguilla anguilla)-Vibrio vulnificus interaction in the gills: Role of the RtxA13 toxin.</title>
        <authorList>
            <person name="Callol A."/>
            <person name="Pajuelo D."/>
            <person name="Ebbesson L."/>
            <person name="Teles M."/>
            <person name="MacKenzie S."/>
            <person name="Amaro C."/>
        </authorList>
    </citation>
    <scope>NUCLEOTIDE SEQUENCE</scope>
</reference>
<accession>A0A0E9WA73</accession>
<evidence type="ECO:0000313" key="1">
    <source>
        <dbReference type="EMBL" id="JAH86378.1"/>
    </source>
</evidence>